<dbReference type="Pfam" id="PF06689">
    <property type="entry name" value="zf-C4_ClpX"/>
    <property type="match status" value="1"/>
</dbReference>
<protein>
    <submittedName>
        <fullName evidence="3">ClpX C4-type zinc finger protein</fullName>
    </submittedName>
</protein>
<evidence type="ECO:0000256" key="1">
    <source>
        <dbReference type="PROSITE-ProRule" id="PRU01250"/>
    </source>
</evidence>
<accession>A0ABY4YZU7</accession>
<name>A0ABY4YZU7_9MICO</name>
<feature type="binding site" evidence="1">
    <location>
        <position position="10"/>
    </location>
    <ligand>
        <name>Zn(2+)</name>
        <dbReference type="ChEBI" id="CHEBI:29105"/>
    </ligand>
</feature>
<dbReference type="Proteomes" id="UP001056455">
    <property type="component" value="Chromosome"/>
</dbReference>
<evidence type="ECO:0000313" key="4">
    <source>
        <dbReference type="Proteomes" id="UP001056455"/>
    </source>
</evidence>
<keyword evidence="4" id="KW-1185">Reference proteome</keyword>
<feature type="binding site" evidence="1">
    <location>
        <position position="32"/>
    </location>
    <ligand>
        <name>Zn(2+)</name>
        <dbReference type="ChEBI" id="CHEBI:29105"/>
    </ligand>
</feature>
<dbReference type="EMBL" id="CP099489">
    <property type="protein sequence ID" value="USQ81873.1"/>
    <property type="molecule type" value="Genomic_DNA"/>
</dbReference>
<proteinExistence type="inferred from homology"/>
<dbReference type="InterPro" id="IPR038366">
    <property type="entry name" value="Znf_CppX_C4_sf"/>
</dbReference>
<dbReference type="SUPFAM" id="SSF57716">
    <property type="entry name" value="Glucocorticoid receptor-like (DNA-binding domain)"/>
    <property type="match status" value="1"/>
</dbReference>
<gene>
    <name evidence="3" type="ORF">NF556_09595</name>
</gene>
<evidence type="ECO:0000259" key="2">
    <source>
        <dbReference type="PROSITE" id="PS51902"/>
    </source>
</evidence>
<feature type="binding site" evidence="1">
    <location>
        <position position="29"/>
    </location>
    <ligand>
        <name>Zn(2+)</name>
        <dbReference type="ChEBI" id="CHEBI:29105"/>
    </ligand>
</feature>
<dbReference type="SMART" id="SM00994">
    <property type="entry name" value="zf-C4_ClpX"/>
    <property type="match status" value="1"/>
</dbReference>
<organism evidence="3 4">
    <name type="scientific">Ornithinimicrobium faecis</name>
    <dbReference type="NCBI Taxonomy" id="2934158"/>
    <lineage>
        <taxon>Bacteria</taxon>
        <taxon>Bacillati</taxon>
        <taxon>Actinomycetota</taxon>
        <taxon>Actinomycetes</taxon>
        <taxon>Micrococcales</taxon>
        <taxon>Ornithinimicrobiaceae</taxon>
        <taxon>Ornithinimicrobium</taxon>
    </lineage>
</organism>
<keyword evidence="1" id="KW-0862">Zinc</keyword>
<feature type="binding site" evidence="1">
    <location>
        <position position="7"/>
    </location>
    <ligand>
        <name>Zn(2+)</name>
        <dbReference type="ChEBI" id="CHEBI:29105"/>
    </ligand>
</feature>
<feature type="domain" description="ClpX-type ZB" evidence="2">
    <location>
        <begin position="1"/>
        <end position="48"/>
    </location>
</feature>
<keyword evidence="1" id="KW-0479">Metal-binding</keyword>
<dbReference type="InterPro" id="IPR059188">
    <property type="entry name" value="Znf_CLPX-like"/>
</dbReference>
<evidence type="ECO:0000313" key="3">
    <source>
        <dbReference type="EMBL" id="USQ81873.1"/>
    </source>
</evidence>
<dbReference type="Gene3D" id="6.20.220.10">
    <property type="entry name" value="ClpX chaperone, C4-type zinc finger domain"/>
    <property type="match status" value="1"/>
</dbReference>
<comment type="similarity">
    <text evidence="1">Belongs to the ClpX chaperone family.</text>
</comment>
<keyword evidence="1" id="KW-0143">Chaperone</keyword>
<sequence>MLSEVLCSYCLRSRGETGRLVASPLAAICHSCAERALHLFESDPRPEDLDGPATPWARLDDTALLARLPEVATAGTQVETHLAAWVHAARDRGLSWARIGEALGMTRQSAWERFNGAIEFRS</sequence>
<reference evidence="3" key="1">
    <citation type="submission" date="2022-06" db="EMBL/GenBank/DDBJ databases">
        <title>Ornithinimicrobium HY1793.</title>
        <authorList>
            <person name="Huang Y."/>
        </authorList>
    </citation>
    <scope>NUCLEOTIDE SEQUENCE</scope>
    <source>
        <strain evidence="3">HY1793</strain>
    </source>
</reference>
<dbReference type="PROSITE" id="PS51902">
    <property type="entry name" value="CLPX_ZB"/>
    <property type="match status" value="1"/>
</dbReference>
<dbReference type="RefSeq" id="WP_252595409.1">
    <property type="nucleotide sequence ID" value="NZ_CP099489.1"/>
</dbReference>
<dbReference type="InterPro" id="IPR010603">
    <property type="entry name" value="Znf_CppX_C4"/>
</dbReference>